<keyword evidence="2" id="KW-1185">Reference proteome</keyword>
<dbReference type="RefSeq" id="WP_204499446.1">
    <property type="nucleotide sequence ID" value="NZ_JAFBDR010000010.1"/>
</dbReference>
<evidence type="ECO:0000313" key="2">
    <source>
        <dbReference type="Proteomes" id="UP001296943"/>
    </source>
</evidence>
<name>A0ABS2N0G3_9BACI</name>
<dbReference type="EMBL" id="JAFBDR010000010">
    <property type="protein sequence ID" value="MBM7571648.1"/>
    <property type="molecule type" value="Genomic_DNA"/>
</dbReference>
<comment type="caution">
    <text evidence="1">The sequence shown here is derived from an EMBL/GenBank/DDBJ whole genome shotgun (WGS) entry which is preliminary data.</text>
</comment>
<dbReference type="Pfam" id="PF22116">
    <property type="entry name" value="DUF6944"/>
    <property type="match status" value="1"/>
</dbReference>
<dbReference type="InterPro" id="IPR054224">
    <property type="entry name" value="DUF6944"/>
</dbReference>
<evidence type="ECO:0000313" key="1">
    <source>
        <dbReference type="EMBL" id="MBM7571648.1"/>
    </source>
</evidence>
<gene>
    <name evidence="1" type="ORF">JOC48_002147</name>
</gene>
<organism evidence="1 2">
    <name type="scientific">Aquibacillus albus</name>
    <dbReference type="NCBI Taxonomy" id="1168171"/>
    <lineage>
        <taxon>Bacteria</taxon>
        <taxon>Bacillati</taxon>
        <taxon>Bacillota</taxon>
        <taxon>Bacilli</taxon>
        <taxon>Bacillales</taxon>
        <taxon>Bacillaceae</taxon>
        <taxon>Aquibacillus</taxon>
    </lineage>
</organism>
<proteinExistence type="predicted"/>
<reference evidence="1 2" key="1">
    <citation type="submission" date="2021-01" db="EMBL/GenBank/DDBJ databases">
        <title>Genomic Encyclopedia of Type Strains, Phase IV (KMG-IV): sequencing the most valuable type-strain genomes for metagenomic binning, comparative biology and taxonomic classification.</title>
        <authorList>
            <person name="Goeker M."/>
        </authorList>
    </citation>
    <scope>NUCLEOTIDE SEQUENCE [LARGE SCALE GENOMIC DNA]</scope>
    <source>
        <strain evidence="1 2">DSM 23711</strain>
    </source>
</reference>
<accession>A0ABS2N0G3</accession>
<dbReference type="Proteomes" id="UP001296943">
    <property type="component" value="Unassembled WGS sequence"/>
</dbReference>
<sequence length="175" mass="18516">MNNDQKAVLGSWIQAIGTIISAIGSTPFKIPAKLLNDLDLIGNVLQGSGNALMADSIKPFTLNKIGNQIQAIGNTTIVTQYIINFNDKTAQELEIKGDLFQAVGGGIAFSTQNWEEKPSMEEIYSTYGNLLQVIGNSMQSIAGGIEQKGGDGQVMNTVGSWIQAIGAVLSAIGQN</sequence>
<protein>
    <submittedName>
        <fullName evidence="1">RNA-binding protein YlqC (UPF0109 family)</fullName>
    </submittedName>
</protein>